<evidence type="ECO:0000313" key="2">
    <source>
        <dbReference type="Proteomes" id="UP000012073"/>
    </source>
</evidence>
<organism evidence="1 2">
    <name type="scientific">Chondrus crispus</name>
    <name type="common">Carrageen Irish moss</name>
    <name type="synonym">Polymorpha crispa</name>
    <dbReference type="NCBI Taxonomy" id="2769"/>
    <lineage>
        <taxon>Eukaryota</taxon>
        <taxon>Rhodophyta</taxon>
        <taxon>Florideophyceae</taxon>
        <taxon>Rhodymeniophycidae</taxon>
        <taxon>Gigartinales</taxon>
        <taxon>Gigartinaceae</taxon>
        <taxon>Chondrus</taxon>
    </lineage>
</organism>
<dbReference type="KEGG" id="ccp:CHC_T00002719001"/>
<dbReference type="GeneID" id="17321581"/>
<accession>R7Q9K0</accession>
<gene>
    <name evidence="1" type="ORF">CHC_T00002719001</name>
</gene>
<reference evidence="2" key="1">
    <citation type="journal article" date="2013" name="Proc. Natl. Acad. Sci. U.S.A.">
        <title>Genome structure and metabolic features in the red seaweed Chondrus crispus shed light on evolution of the Archaeplastida.</title>
        <authorList>
            <person name="Collen J."/>
            <person name="Porcel B."/>
            <person name="Carre W."/>
            <person name="Ball S.G."/>
            <person name="Chaparro C."/>
            <person name="Tonon T."/>
            <person name="Barbeyron T."/>
            <person name="Michel G."/>
            <person name="Noel B."/>
            <person name="Valentin K."/>
            <person name="Elias M."/>
            <person name="Artiguenave F."/>
            <person name="Arun A."/>
            <person name="Aury J.M."/>
            <person name="Barbosa-Neto J.F."/>
            <person name="Bothwell J.H."/>
            <person name="Bouget F.Y."/>
            <person name="Brillet L."/>
            <person name="Cabello-Hurtado F."/>
            <person name="Capella-Gutierrez S."/>
            <person name="Charrier B."/>
            <person name="Cladiere L."/>
            <person name="Cock J.M."/>
            <person name="Coelho S.M."/>
            <person name="Colleoni C."/>
            <person name="Czjzek M."/>
            <person name="Da Silva C."/>
            <person name="Delage L."/>
            <person name="Denoeud F."/>
            <person name="Deschamps P."/>
            <person name="Dittami S.M."/>
            <person name="Gabaldon T."/>
            <person name="Gachon C.M."/>
            <person name="Groisillier A."/>
            <person name="Herve C."/>
            <person name="Jabbari K."/>
            <person name="Katinka M."/>
            <person name="Kloareg B."/>
            <person name="Kowalczyk N."/>
            <person name="Labadie K."/>
            <person name="Leblanc C."/>
            <person name="Lopez P.J."/>
            <person name="McLachlan D.H."/>
            <person name="Meslet-Cladiere L."/>
            <person name="Moustafa A."/>
            <person name="Nehr Z."/>
            <person name="Nyvall Collen P."/>
            <person name="Panaud O."/>
            <person name="Partensky F."/>
            <person name="Poulain J."/>
            <person name="Rensing S.A."/>
            <person name="Rousvoal S."/>
            <person name="Samson G."/>
            <person name="Symeonidi A."/>
            <person name="Weissenbach J."/>
            <person name="Zambounis A."/>
            <person name="Wincker P."/>
            <person name="Boyen C."/>
        </authorList>
    </citation>
    <scope>NUCLEOTIDE SEQUENCE [LARGE SCALE GENOMIC DNA]</scope>
    <source>
        <strain evidence="2">cv. Stackhouse</strain>
    </source>
</reference>
<sequence length="107" mass="11404">MWRRVLLEGLLSPHTNTVLGGSSGSSPAFGLSCIIWRRSMELNSGEAASLSRSTGLRSPRTFSRSCVLTSDSSVAFMICSIISSFFLTSSALPCSSENTQSPESASY</sequence>
<dbReference type="Proteomes" id="UP000012073">
    <property type="component" value="Unassembled WGS sequence"/>
</dbReference>
<dbReference type="Gramene" id="CDF34046">
    <property type="protein sequence ID" value="CDF34046"/>
    <property type="gene ID" value="CHC_T00002719001"/>
</dbReference>
<dbReference type="RefSeq" id="XP_005713865.1">
    <property type="nucleotide sequence ID" value="XM_005713808.1"/>
</dbReference>
<keyword evidence="2" id="KW-1185">Reference proteome</keyword>
<dbReference type="EMBL" id="HG001670">
    <property type="protein sequence ID" value="CDF34046.1"/>
    <property type="molecule type" value="Genomic_DNA"/>
</dbReference>
<proteinExistence type="predicted"/>
<protein>
    <submittedName>
        <fullName evidence="1">Uncharacterized protein</fullName>
    </submittedName>
</protein>
<dbReference type="AlphaFoldDB" id="R7Q9K0"/>
<name>R7Q9K0_CHOCR</name>
<dbReference type="PROSITE" id="PS51257">
    <property type="entry name" value="PROKAR_LIPOPROTEIN"/>
    <property type="match status" value="1"/>
</dbReference>
<evidence type="ECO:0000313" key="1">
    <source>
        <dbReference type="EMBL" id="CDF34046.1"/>
    </source>
</evidence>